<proteinExistence type="predicted"/>
<reference evidence="2" key="1">
    <citation type="submission" date="2021-02" db="EMBL/GenBank/DDBJ databases">
        <authorList>
            <person name="Dougan E. K."/>
            <person name="Rhodes N."/>
            <person name="Thang M."/>
            <person name="Chan C."/>
        </authorList>
    </citation>
    <scope>NUCLEOTIDE SEQUENCE</scope>
</reference>
<sequence length="217" mass="23073">MERLCSGDNLRLGGSARTYVYREPTTAIQLSTKGVRLKTPGLSEQELPEPPLDSPRLLPGKPSPQISINLGTAKPQESADVVDEPAMQGPMDTSPDAKMSAAAEDDARKVPPGSPEDQEAVLAALESLVATTGTETKTGRPAEAPKAAQTKAAKKRSSSSSSEDKRKSKSKKRKSSTSSSSSRRKRKSKSKKRSSSSTSASREKAKRKSKKKSSSSS</sequence>
<feature type="compositionally biased region" description="Basic residues" evidence="1">
    <location>
        <begin position="204"/>
        <end position="217"/>
    </location>
</feature>
<keyword evidence="3" id="KW-1185">Reference proteome</keyword>
<evidence type="ECO:0000256" key="1">
    <source>
        <dbReference type="SAM" id="MobiDB-lite"/>
    </source>
</evidence>
<evidence type="ECO:0000313" key="2">
    <source>
        <dbReference type="EMBL" id="CAE7797041.1"/>
    </source>
</evidence>
<feature type="compositionally biased region" description="Low complexity" evidence="1">
    <location>
        <begin position="120"/>
        <end position="130"/>
    </location>
</feature>
<dbReference type="OrthoDB" id="444265at2759"/>
<dbReference type="EMBL" id="CAJNJA010043809">
    <property type="protein sequence ID" value="CAE7797041.1"/>
    <property type="molecule type" value="Genomic_DNA"/>
</dbReference>
<accession>A0A812YUP9</accession>
<feature type="region of interest" description="Disordered" evidence="1">
    <location>
        <begin position="33"/>
        <end position="217"/>
    </location>
</feature>
<evidence type="ECO:0000313" key="3">
    <source>
        <dbReference type="Proteomes" id="UP000601435"/>
    </source>
</evidence>
<feature type="compositionally biased region" description="Basic residues" evidence="1">
    <location>
        <begin position="182"/>
        <end position="194"/>
    </location>
</feature>
<comment type="caution">
    <text evidence="2">The sequence shown here is derived from an EMBL/GenBank/DDBJ whole genome shotgun (WGS) entry which is preliminary data.</text>
</comment>
<dbReference type="AlphaFoldDB" id="A0A812YUP9"/>
<gene>
    <name evidence="2" type="primary">pigl</name>
    <name evidence="2" type="ORF">SNEC2469_LOCUS23475</name>
</gene>
<organism evidence="2 3">
    <name type="scientific">Symbiodinium necroappetens</name>
    <dbReference type="NCBI Taxonomy" id="1628268"/>
    <lineage>
        <taxon>Eukaryota</taxon>
        <taxon>Sar</taxon>
        <taxon>Alveolata</taxon>
        <taxon>Dinophyceae</taxon>
        <taxon>Suessiales</taxon>
        <taxon>Symbiodiniaceae</taxon>
        <taxon>Symbiodinium</taxon>
    </lineage>
</organism>
<protein>
    <submittedName>
        <fullName evidence="2">Pigl protein</fullName>
    </submittedName>
</protein>
<name>A0A812YUP9_9DINO</name>
<dbReference type="Proteomes" id="UP000601435">
    <property type="component" value="Unassembled WGS sequence"/>
</dbReference>